<accession>A0A327VZE2</accession>
<dbReference type="EMBL" id="QLMA01000004">
    <property type="protein sequence ID" value="RAJ81852.1"/>
    <property type="molecule type" value="Genomic_DNA"/>
</dbReference>
<evidence type="ECO:0000259" key="2">
    <source>
        <dbReference type="PROSITE" id="PS50110"/>
    </source>
</evidence>
<gene>
    <name evidence="3" type="ORF">CLV59_10477</name>
</gene>
<dbReference type="InterPro" id="IPR011006">
    <property type="entry name" value="CheY-like_superfamily"/>
</dbReference>
<comment type="caution">
    <text evidence="3">The sequence shown here is derived from an EMBL/GenBank/DDBJ whole genome shotgun (WGS) entry which is preliminary data.</text>
</comment>
<dbReference type="InterPro" id="IPR001789">
    <property type="entry name" value="Sig_transdc_resp-reg_receiver"/>
</dbReference>
<name>A0A327VZE2_9BACT</name>
<dbReference type="GO" id="GO:0000160">
    <property type="term" value="P:phosphorelay signal transduction system"/>
    <property type="evidence" value="ECO:0007669"/>
    <property type="project" value="InterPro"/>
</dbReference>
<dbReference type="Gene3D" id="3.40.50.2300">
    <property type="match status" value="1"/>
</dbReference>
<dbReference type="Proteomes" id="UP000249819">
    <property type="component" value="Unassembled WGS sequence"/>
</dbReference>
<keyword evidence="1" id="KW-0597">Phosphoprotein</keyword>
<evidence type="ECO:0000256" key="1">
    <source>
        <dbReference type="PROSITE-ProRule" id="PRU00169"/>
    </source>
</evidence>
<evidence type="ECO:0000313" key="4">
    <source>
        <dbReference type="Proteomes" id="UP000249819"/>
    </source>
</evidence>
<feature type="modified residue" description="4-aspartylphosphate" evidence="1">
    <location>
        <position position="54"/>
    </location>
</feature>
<dbReference type="PROSITE" id="PS50110">
    <property type="entry name" value="RESPONSE_REGULATORY"/>
    <property type="match status" value="1"/>
</dbReference>
<feature type="domain" description="Response regulatory" evidence="2">
    <location>
        <begin position="1"/>
        <end position="126"/>
    </location>
</feature>
<evidence type="ECO:0000313" key="3">
    <source>
        <dbReference type="EMBL" id="RAJ81852.1"/>
    </source>
</evidence>
<proteinExistence type="predicted"/>
<dbReference type="OrthoDB" id="9800897at2"/>
<dbReference type="RefSeq" id="WP_111592416.1">
    <property type="nucleotide sequence ID" value="NZ_QLMA01000004.1"/>
</dbReference>
<dbReference type="SUPFAM" id="SSF52172">
    <property type="entry name" value="CheY-like"/>
    <property type="match status" value="1"/>
</dbReference>
<reference evidence="3 4" key="1">
    <citation type="submission" date="2018-06" db="EMBL/GenBank/DDBJ databases">
        <title>Genomic Encyclopedia of Archaeal and Bacterial Type Strains, Phase II (KMG-II): from individual species to whole genera.</title>
        <authorList>
            <person name="Goeker M."/>
        </authorList>
    </citation>
    <scope>NUCLEOTIDE SEQUENCE [LARGE SCALE GENOMIC DNA]</scope>
    <source>
        <strain evidence="3 4">DSM 29821</strain>
    </source>
</reference>
<organism evidence="3 4">
    <name type="scientific">Chitinophaga dinghuensis</name>
    <dbReference type="NCBI Taxonomy" id="1539050"/>
    <lineage>
        <taxon>Bacteria</taxon>
        <taxon>Pseudomonadati</taxon>
        <taxon>Bacteroidota</taxon>
        <taxon>Chitinophagia</taxon>
        <taxon>Chitinophagales</taxon>
        <taxon>Chitinophagaceae</taxon>
        <taxon>Chitinophaga</taxon>
    </lineage>
</organism>
<sequence length="135" mass="15181">MNIRIFLAANPSEFRHRLERDLSCCSGFELYCSGTGISDILPGISRKYDIILVDSQLFYVISGSVVGNAYELIAHVRRTSTIVPIVMLGDGAVLADRIRALAEGSDDFLDWEVATEELEYRINNWVKRARNQQIA</sequence>
<protein>
    <recommendedName>
        <fullName evidence="2">Response regulatory domain-containing protein</fullName>
    </recommendedName>
</protein>
<dbReference type="AlphaFoldDB" id="A0A327VZE2"/>
<keyword evidence="4" id="KW-1185">Reference proteome</keyword>